<gene>
    <name evidence="1" type="ORF">IAC10_14795</name>
</gene>
<dbReference type="Gene3D" id="2.160.10.10">
    <property type="entry name" value="Hexapeptide repeat proteins"/>
    <property type="match status" value="1"/>
</dbReference>
<protein>
    <submittedName>
        <fullName evidence="1">Serine acetyltransferase</fullName>
    </submittedName>
</protein>
<proteinExistence type="predicted"/>
<evidence type="ECO:0000313" key="1">
    <source>
        <dbReference type="EMBL" id="HIS37869.1"/>
    </source>
</evidence>
<organism evidence="1 2">
    <name type="scientific">Candidatus Scatousia excrementigallinarum</name>
    <dbReference type="NCBI Taxonomy" id="2840935"/>
    <lineage>
        <taxon>Bacteria</taxon>
        <taxon>Candidatus Scatousia</taxon>
    </lineage>
</organism>
<feature type="non-terminal residue" evidence="1">
    <location>
        <position position="1"/>
    </location>
</feature>
<dbReference type="EMBL" id="DVIU01000303">
    <property type="protein sequence ID" value="HIS37869.1"/>
    <property type="molecule type" value="Genomic_DNA"/>
</dbReference>
<sequence>NAVVVGKVTIGDNVLIAPNAYVNFDVPSNSIVIGNPGKIIENRPDATEGYCHNLV</sequence>
<dbReference type="Proteomes" id="UP000823928">
    <property type="component" value="Unassembled WGS sequence"/>
</dbReference>
<reference evidence="1" key="1">
    <citation type="submission" date="2020-10" db="EMBL/GenBank/DDBJ databases">
        <authorList>
            <person name="Gilroy R."/>
        </authorList>
    </citation>
    <scope>NUCLEOTIDE SEQUENCE</scope>
    <source>
        <strain evidence="1">6276</strain>
    </source>
</reference>
<name>A0A9D1F1S4_9BACT</name>
<reference evidence="1" key="2">
    <citation type="journal article" date="2021" name="PeerJ">
        <title>Extensive microbial diversity within the chicken gut microbiome revealed by metagenomics and culture.</title>
        <authorList>
            <person name="Gilroy R."/>
            <person name="Ravi A."/>
            <person name="Getino M."/>
            <person name="Pursley I."/>
            <person name="Horton D.L."/>
            <person name="Alikhan N.F."/>
            <person name="Baker D."/>
            <person name="Gharbi K."/>
            <person name="Hall N."/>
            <person name="Watson M."/>
            <person name="Adriaenssens E.M."/>
            <person name="Foster-Nyarko E."/>
            <person name="Jarju S."/>
            <person name="Secka A."/>
            <person name="Antonio M."/>
            <person name="Oren A."/>
            <person name="Chaudhuri R.R."/>
            <person name="La Ragione R."/>
            <person name="Hildebrand F."/>
            <person name="Pallen M.J."/>
        </authorList>
    </citation>
    <scope>NUCLEOTIDE SEQUENCE</scope>
    <source>
        <strain evidence="1">6276</strain>
    </source>
</reference>
<comment type="caution">
    <text evidence="1">The sequence shown here is derived from an EMBL/GenBank/DDBJ whole genome shotgun (WGS) entry which is preliminary data.</text>
</comment>
<evidence type="ECO:0000313" key="2">
    <source>
        <dbReference type="Proteomes" id="UP000823928"/>
    </source>
</evidence>
<dbReference type="AlphaFoldDB" id="A0A9D1F1S4"/>
<accession>A0A9D1F1S4</accession>
<dbReference type="InterPro" id="IPR011004">
    <property type="entry name" value="Trimer_LpxA-like_sf"/>
</dbReference>
<dbReference type="SUPFAM" id="SSF51161">
    <property type="entry name" value="Trimeric LpxA-like enzymes"/>
    <property type="match status" value="1"/>
</dbReference>